<protein>
    <recommendedName>
        <fullName evidence="5">Pyruvate kinase</fullName>
        <ecNumber evidence="4">2.7.1.40</ecNumber>
    </recommendedName>
</protein>
<gene>
    <name evidence="15" type="ORF">GGR02_003064</name>
</gene>
<evidence type="ECO:0000256" key="2">
    <source>
        <dbReference type="ARBA" id="ARBA00004997"/>
    </source>
</evidence>
<evidence type="ECO:0000256" key="12">
    <source>
        <dbReference type="ARBA" id="ARBA00023152"/>
    </source>
</evidence>
<accession>A0A840E233</accession>
<keyword evidence="7" id="KW-0479">Metal-binding</keyword>
<evidence type="ECO:0000256" key="5">
    <source>
        <dbReference type="ARBA" id="ARBA00018587"/>
    </source>
</evidence>
<dbReference type="InterPro" id="IPR015793">
    <property type="entry name" value="Pyrv_Knase_brl"/>
</dbReference>
<dbReference type="GO" id="GO:0004743">
    <property type="term" value="F:pyruvate kinase activity"/>
    <property type="evidence" value="ECO:0007669"/>
    <property type="project" value="UniProtKB-EC"/>
</dbReference>
<evidence type="ECO:0000256" key="11">
    <source>
        <dbReference type="ARBA" id="ARBA00022842"/>
    </source>
</evidence>
<dbReference type="AlphaFoldDB" id="A0A840E233"/>
<reference evidence="15 16" key="1">
    <citation type="submission" date="2020-08" db="EMBL/GenBank/DDBJ databases">
        <title>Genomic Encyclopedia of Type Strains, Phase IV (KMG-IV): sequencing the most valuable type-strain genomes for metagenomic binning, comparative biology and taxonomic classification.</title>
        <authorList>
            <person name="Goeker M."/>
        </authorList>
    </citation>
    <scope>NUCLEOTIDE SEQUENCE [LARGE SCALE GENOMIC DNA]</scope>
    <source>
        <strain evidence="15 16">DSM 17075</strain>
    </source>
</reference>
<evidence type="ECO:0000256" key="8">
    <source>
        <dbReference type="ARBA" id="ARBA00022741"/>
    </source>
</evidence>
<keyword evidence="6 15" id="KW-0808">Transferase</keyword>
<evidence type="ECO:0000256" key="9">
    <source>
        <dbReference type="ARBA" id="ARBA00022777"/>
    </source>
</evidence>
<evidence type="ECO:0000256" key="10">
    <source>
        <dbReference type="ARBA" id="ARBA00022840"/>
    </source>
</evidence>
<comment type="caution">
    <text evidence="15">The sequence shown here is derived from an EMBL/GenBank/DDBJ whole genome shotgun (WGS) entry which is preliminary data.</text>
</comment>
<sequence>MDGFDNQLKETLIRTYETIIERTMNKSKQFPLAYEESRDNLLAYLYAKETISESLVRALEEKGLSLFGYESHVLSRLSLLLQWMHVSPTLGSNITCRKAHQLLEERATIALGNARDGRCTRIMVTLDEQIVHEPEKMEELLRRGMDIARINCAYYTPAVWAKMIDCVRQAEERLRQHGHGEKRCRIYMDLPGPKIRVKRLVGEERPLKLAVKKTEAPLIGLFSIGKPPQVDDRRLAFVIEATAKEEIVLTVGDNLSFQDMRGRRRVLQVVETISPTCAKVMLKKTAYLQARTVFTHPCHRLFVRSVMPIPMKIPVQQGTSLKIYFKETHLDAAPADAVKMTTTLPKAFRNVRVGHRLYIDDGKIFAIIQQVTDEYVEAKVVSTGKKPRTLKEGAGLNLPDSLIHLNVSSLTDQDLSYLPFICQHADMIGLSFVHTPKDVAEIHRLLIEHGAPHLTVVAKIETRAALHNLARILLEGLKLPSFAVMIARGDLAIEVGFEHMSIVQQEILALCRAAHIPVIWATQVLESLAKKGMPARAEISDVSLGQTAQCIMLNKGTYILEAVEMLSHILEKEEAYEKRQQTIARYMSQQGMT</sequence>
<organism evidence="15 16">
    <name type="scientific">Anoxybacteroides voinovskiense</name>
    <dbReference type="NCBI Taxonomy" id="230470"/>
    <lineage>
        <taxon>Bacteria</taxon>
        <taxon>Bacillati</taxon>
        <taxon>Bacillota</taxon>
        <taxon>Bacilli</taxon>
        <taxon>Bacillales</taxon>
        <taxon>Anoxybacillaceae</taxon>
        <taxon>Anoxybacteroides</taxon>
    </lineage>
</organism>
<dbReference type="GO" id="GO:0030955">
    <property type="term" value="F:potassium ion binding"/>
    <property type="evidence" value="ECO:0007669"/>
    <property type="project" value="InterPro"/>
</dbReference>
<comment type="pathway">
    <text evidence="2">Carbohydrate degradation; glycolysis; pyruvate from D-glyceraldehyde 3-phosphate: step 5/5.</text>
</comment>
<evidence type="ECO:0000313" key="16">
    <source>
        <dbReference type="Proteomes" id="UP000559598"/>
    </source>
</evidence>
<evidence type="ECO:0000256" key="6">
    <source>
        <dbReference type="ARBA" id="ARBA00022679"/>
    </source>
</evidence>
<evidence type="ECO:0000313" key="15">
    <source>
        <dbReference type="EMBL" id="MBB4075246.1"/>
    </source>
</evidence>
<comment type="similarity">
    <text evidence="3">Belongs to the pyruvate kinase family.</text>
</comment>
<dbReference type="InterPro" id="IPR011037">
    <property type="entry name" value="Pyrv_Knase-like_insert_dom_sf"/>
</dbReference>
<keyword evidence="10" id="KW-0067">ATP-binding</keyword>
<dbReference type="InterPro" id="IPR040442">
    <property type="entry name" value="Pyrv_kinase-like_dom_sf"/>
</dbReference>
<evidence type="ECO:0000256" key="1">
    <source>
        <dbReference type="ARBA" id="ARBA00001958"/>
    </source>
</evidence>
<dbReference type="GO" id="GO:0000287">
    <property type="term" value="F:magnesium ion binding"/>
    <property type="evidence" value="ECO:0007669"/>
    <property type="project" value="InterPro"/>
</dbReference>
<comment type="cofactor">
    <cofactor evidence="1">
        <name>K(+)</name>
        <dbReference type="ChEBI" id="CHEBI:29103"/>
    </cofactor>
</comment>
<dbReference type="RefSeq" id="WP_229706240.1">
    <property type="nucleotide sequence ID" value="NZ_BMNP01000027.1"/>
</dbReference>
<keyword evidence="16" id="KW-1185">Reference proteome</keyword>
<dbReference type="Pfam" id="PF00224">
    <property type="entry name" value="PK"/>
    <property type="match status" value="1"/>
</dbReference>
<dbReference type="Proteomes" id="UP000559598">
    <property type="component" value="Unassembled WGS sequence"/>
</dbReference>
<keyword evidence="13 15" id="KW-0670">Pyruvate</keyword>
<dbReference type="InterPro" id="IPR015813">
    <property type="entry name" value="Pyrv/PenolPyrv_kinase-like_dom"/>
</dbReference>
<dbReference type="SUPFAM" id="SSF50800">
    <property type="entry name" value="PK beta-barrel domain-like"/>
    <property type="match status" value="1"/>
</dbReference>
<dbReference type="Gene3D" id="3.20.20.60">
    <property type="entry name" value="Phosphoenolpyruvate-binding domains"/>
    <property type="match status" value="2"/>
</dbReference>
<keyword evidence="8" id="KW-0547">Nucleotide-binding</keyword>
<dbReference type="GO" id="GO:0016301">
    <property type="term" value="F:kinase activity"/>
    <property type="evidence" value="ECO:0007669"/>
    <property type="project" value="UniProtKB-KW"/>
</dbReference>
<evidence type="ECO:0000256" key="13">
    <source>
        <dbReference type="ARBA" id="ARBA00023317"/>
    </source>
</evidence>
<evidence type="ECO:0000256" key="3">
    <source>
        <dbReference type="ARBA" id="ARBA00008663"/>
    </source>
</evidence>
<dbReference type="EC" id="2.7.1.40" evidence="4"/>
<dbReference type="Gene3D" id="2.40.33.10">
    <property type="entry name" value="PK beta-barrel domain-like"/>
    <property type="match status" value="1"/>
</dbReference>
<name>A0A840E233_9BACL</name>
<feature type="domain" description="Pyruvate kinase barrel" evidence="14">
    <location>
        <begin position="312"/>
        <end position="557"/>
    </location>
</feature>
<evidence type="ECO:0000256" key="7">
    <source>
        <dbReference type="ARBA" id="ARBA00022723"/>
    </source>
</evidence>
<evidence type="ECO:0000256" key="4">
    <source>
        <dbReference type="ARBA" id="ARBA00012142"/>
    </source>
</evidence>
<dbReference type="InterPro" id="IPR015806">
    <property type="entry name" value="Pyrv_Knase_insert_dom_sf"/>
</dbReference>
<dbReference type="GO" id="GO:0005524">
    <property type="term" value="F:ATP binding"/>
    <property type="evidence" value="ECO:0007669"/>
    <property type="project" value="UniProtKB-KW"/>
</dbReference>
<dbReference type="PANTHER" id="PTHR11817">
    <property type="entry name" value="PYRUVATE KINASE"/>
    <property type="match status" value="1"/>
</dbReference>
<dbReference type="InterPro" id="IPR001697">
    <property type="entry name" value="Pyr_Knase"/>
</dbReference>
<proteinExistence type="inferred from homology"/>
<keyword evidence="12" id="KW-0324">Glycolysis</keyword>
<evidence type="ECO:0000259" key="14">
    <source>
        <dbReference type="Pfam" id="PF00224"/>
    </source>
</evidence>
<dbReference type="UniPathway" id="UPA00109">
    <property type="reaction ID" value="UER00188"/>
</dbReference>
<keyword evidence="9 15" id="KW-0418">Kinase</keyword>
<dbReference type="SUPFAM" id="SSF51621">
    <property type="entry name" value="Phosphoenolpyruvate/pyruvate domain"/>
    <property type="match status" value="1"/>
</dbReference>
<keyword evidence="11" id="KW-0460">Magnesium</keyword>
<dbReference type="EMBL" id="JACIDE010000027">
    <property type="protein sequence ID" value="MBB4075246.1"/>
    <property type="molecule type" value="Genomic_DNA"/>
</dbReference>